<feature type="transmembrane region" description="Helical" evidence="14">
    <location>
        <begin position="414"/>
        <end position="433"/>
    </location>
</feature>
<evidence type="ECO:0008006" key="17">
    <source>
        <dbReference type="Google" id="ProtNLM"/>
    </source>
</evidence>
<keyword evidence="7" id="KW-0915">Sodium</keyword>
<feature type="transmembrane region" description="Helical" evidence="14">
    <location>
        <begin position="440"/>
        <end position="458"/>
    </location>
</feature>
<evidence type="ECO:0000256" key="6">
    <source>
        <dbReference type="ARBA" id="ARBA00022989"/>
    </source>
</evidence>
<dbReference type="InterPro" id="IPR051163">
    <property type="entry name" value="Sodium:Solute_Symporter_SSF"/>
</dbReference>
<keyword evidence="10" id="KW-0325">Glycoprotein</keyword>
<dbReference type="NCBIfam" id="TIGR00813">
    <property type="entry name" value="sss"/>
    <property type="match status" value="1"/>
</dbReference>
<name>A0AAV2GZ80_LYMST</name>
<feature type="transmembrane region" description="Helical" evidence="14">
    <location>
        <begin position="239"/>
        <end position="256"/>
    </location>
</feature>
<keyword evidence="11" id="KW-0739">Sodium transport</keyword>
<organism evidence="15 16">
    <name type="scientific">Lymnaea stagnalis</name>
    <name type="common">Great pond snail</name>
    <name type="synonym">Helix stagnalis</name>
    <dbReference type="NCBI Taxonomy" id="6523"/>
    <lineage>
        <taxon>Eukaryota</taxon>
        <taxon>Metazoa</taxon>
        <taxon>Spiralia</taxon>
        <taxon>Lophotrochozoa</taxon>
        <taxon>Mollusca</taxon>
        <taxon>Gastropoda</taxon>
        <taxon>Heterobranchia</taxon>
        <taxon>Euthyneura</taxon>
        <taxon>Panpulmonata</taxon>
        <taxon>Hygrophila</taxon>
        <taxon>Lymnaeoidea</taxon>
        <taxon>Lymnaeidae</taxon>
        <taxon>Lymnaea</taxon>
    </lineage>
</organism>
<evidence type="ECO:0000256" key="3">
    <source>
        <dbReference type="ARBA" id="ARBA00022448"/>
    </source>
</evidence>
<keyword evidence="16" id="KW-1185">Reference proteome</keyword>
<evidence type="ECO:0000256" key="12">
    <source>
        <dbReference type="ARBA" id="ARBA00036099"/>
    </source>
</evidence>
<comment type="catalytic activity">
    <reaction evidence="12">
        <text>iodide(out) + 2 Na(+)(out) = iodide(in) + 2 Na(+)(in)</text>
        <dbReference type="Rhea" id="RHEA:71207"/>
        <dbReference type="ChEBI" id="CHEBI:16382"/>
        <dbReference type="ChEBI" id="CHEBI:29101"/>
    </reaction>
</comment>
<evidence type="ECO:0000256" key="13">
    <source>
        <dbReference type="RuleBase" id="RU362091"/>
    </source>
</evidence>
<dbReference type="GO" id="GO:0015075">
    <property type="term" value="F:monoatomic ion transmembrane transporter activity"/>
    <property type="evidence" value="ECO:0007669"/>
    <property type="project" value="UniProtKB-ARBA"/>
</dbReference>
<evidence type="ECO:0000256" key="2">
    <source>
        <dbReference type="ARBA" id="ARBA00006434"/>
    </source>
</evidence>
<feature type="transmembrane region" description="Helical" evidence="14">
    <location>
        <begin position="523"/>
        <end position="542"/>
    </location>
</feature>
<keyword evidence="6 14" id="KW-1133">Transmembrane helix</keyword>
<dbReference type="InterPro" id="IPR038377">
    <property type="entry name" value="Na/Glc_symporter_sf"/>
</dbReference>
<dbReference type="PANTHER" id="PTHR42985">
    <property type="entry name" value="SODIUM-COUPLED MONOCARBOXYLATE TRANSPORTER"/>
    <property type="match status" value="1"/>
</dbReference>
<dbReference type="Pfam" id="PF00474">
    <property type="entry name" value="SSF"/>
    <property type="match status" value="1"/>
</dbReference>
<feature type="transmembrane region" description="Helical" evidence="14">
    <location>
        <begin position="12"/>
        <end position="31"/>
    </location>
</feature>
<feature type="transmembrane region" description="Helical" evidence="14">
    <location>
        <begin position="83"/>
        <end position="104"/>
    </location>
</feature>
<feature type="transmembrane region" description="Helical" evidence="14">
    <location>
        <begin position="382"/>
        <end position="402"/>
    </location>
</feature>
<dbReference type="PROSITE" id="PS50283">
    <property type="entry name" value="NA_SOLUT_SYMP_3"/>
    <property type="match status" value="1"/>
</dbReference>
<evidence type="ECO:0000256" key="14">
    <source>
        <dbReference type="SAM" id="Phobius"/>
    </source>
</evidence>
<dbReference type="EMBL" id="CAXITT010000008">
    <property type="protein sequence ID" value="CAL1526704.1"/>
    <property type="molecule type" value="Genomic_DNA"/>
</dbReference>
<dbReference type="CDD" id="cd11492">
    <property type="entry name" value="SLC5sbd_NIS-SMVT"/>
    <property type="match status" value="1"/>
</dbReference>
<gene>
    <name evidence="15" type="ORF">GSLYS_00000881001</name>
</gene>
<evidence type="ECO:0000256" key="9">
    <source>
        <dbReference type="ARBA" id="ARBA00023136"/>
    </source>
</evidence>
<dbReference type="PROSITE" id="PS00456">
    <property type="entry name" value="NA_SOLUT_SYMP_1"/>
    <property type="match status" value="1"/>
</dbReference>
<feature type="transmembrane region" description="Helical" evidence="14">
    <location>
        <begin position="184"/>
        <end position="203"/>
    </location>
</feature>
<keyword evidence="3" id="KW-0813">Transport</keyword>
<evidence type="ECO:0000256" key="1">
    <source>
        <dbReference type="ARBA" id="ARBA00004651"/>
    </source>
</evidence>
<dbReference type="GO" id="GO:0098660">
    <property type="term" value="P:inorganic ion transmembrane transport"/>
    <property type="evidence" value="ECO:0007669"/>
    <property type="project" value="UniProtKB-ARBA"/>
</dbReference>
<evidence type="ECO:0000256" key="11">
    <source>
        <dbReference type="ARBA" id="ARBA00023201"/>
    </source>
</evidence>
<comment type="similarity">
    <text evidence="2 13">Belongs to the sodium:solute symporter (SSF) (TC 2.A.21) family.</text>
</comment>
<dbReference type="GO" id="GO:0006814">
    <property type="term" value="P:sodium ion transport"/>
    <property type="evidence" value="ECO:0007669"/>
    <property type="project" value="UniProtKB-KW"/>
</dbReference>
<dbReference type="InterPro" id="IPR018212">
    <property type="entry name" value="Na/solute_symporter_CS"/>
</dbReference>
<dbReference type="AlphaFoldDB" id="A0AAV2GZ80"/>
<evidence type="ECO:0000256" key="5">
    <source>
        <dbReference type="ARBA" id="ARBA00022692"/>
    </source>
</evidence>
<accession>A0AAV2GZ80</accession>
<reference evidence="15 16" key="1">
    <citation type="submission" date="2024-04" db="EMBL/GenBank/DDBJ databases">
        <authorList>
            <consortium name="Genoscope - CEA"/>
            <person name="William W."/>
        </authorList>
    </citation>
    <scope>NUCLEOTIDE SEQUENCE [LARGE SCALE GENOMIC DNA]</scope>
</reference>
<sequence>MASDVSLQLADYVVTVAMLLIPVGIGILFAVKDAKKSTRDEYLLGGRAMSMVPVALSLFVTFASAISLMGTPTDVYHYGAMQPVFQIAFTCAHLIGIFTMIPLIYPLHLTSVYEYLELRFESPLVRLTMVAVGMLQTAFYMAIALLTPALGLQTAAGLPLWVSVIIVGSVGTFYTAIGGMKSVVWTDAFQCLVMFAGIFAMVIKGSMSVGGLDKAWHIAEAGGRTSFTVFDPDPRTRHTWWSIIIGGMFTWFGNIFNQSATQRICSMKTMRAAKISYVINGCILISYGALLFTVGLVMYAYFYFIGCDPFDAGFITNRNQLPPYFVLHTLGDIPGIAGIYMSTLFSGALSTLSSGISALAANTVEDILKAPLSRMTESRATLITKLIASVYGVLIVGLAYAVNQVQGPVTQMSLSVFGACGGPIVGVFLLGASVPWGNKWGALVGGGVAILFNVWLAVGNQLYGRKGPLLPSPTTDMCFGNRSVLTNAGNTTTLLTATENSTTPTPQLSSGDAFFLYDISYEWYGFIGTSVSLTLGVVVSYCTRHSLKSSVNPKLIFPFLRKVWSLPDVPPAETDESNVKTNEALKLTKLLVEDFKRKSNTIDVKF</sequence>
<protein>
    <recommendedName>
        <fullName evidence="17">Sodium-coupled monocarboxylate transporter 1</fullName>
    </recommendedName>
</protein>
<keyword evidence="4" id="KW-1003">Cell membrane</keyword>
<keyword evidence="9 14" id="KW-0472">Membrane</keyword>
<feature type="transmembrane region" description="Helical" evidence="14">
    <location>
        <begin position="339"/>
        <end position="361"/>
    </location>
</feature>
<dbReference type="PANTHER" id="PTHR42985:SF40">
    <property type="entry name" value="LD47995P-RELATED"/>
    <property type="match status" value="1"/>
</dbReference>
<feature type="transmembrane region" description="Helical" evidence="14">
    <location>
        <begin position="124"/>
        <end position="146"/>
    </location>
</feature>
<evidence type="ECO:0000256" key="7">
    <source>
        <dbReference type="ARBA" id="ARBA00023053"/>
    </source>
</evidence>
<dbReference type="InterPro" id="IPR001734">
    <property type="entry name" value="Na/solute_symporter"/>
</dbReference>
<evidence type="ECO:0000256" key="8">
    <source>
        <dbReference type="ARBA" id="ARBA00023065"/>
    </source>
</evidence>
<comment type="subcellular location">
    <subcellularLocation>
        <location evidence="1">Cell membrane</location>
        <topology evidence="1">Multi-pass membrane protein</topology>
    </subcellularLocation>
</comment>
<evidence type="ECO:0000256" key="4">
    <source>
        <dbReference type="ARBA" id="ARBA00022475"/>
    </source>
</evidence>
<evidence type="ECO:0000313" key="15">
    <source>
        <dbReference type="EMBL" id="CAL1526704.1"/>
    </source>
</evidence>
<keyword evidence="5 14" id="KW-0812">Transmembrane</keyword>
<feature type="transmembrane region" description="Helical" evidence="14">
    <location>
        <begin position="158"/>
        <end position="177"/>
    </location>
</feature>
<proteinExistence type="inferred from homology"/>
<dbReference type="Gene3D" id="1.20.1730.10">
    <property type="entry name" value="Sodium/glucose cotransporter"/>
    <property type="match status" value="1"/>
</dbReference>
<feature type="transmembrane region" description="Helical" evidence="14">
    <location>
        <begin position="52"/>
        <end position="71"/>
    </location>
</feature>
<dbReference type="GO" id="GO:0005886">
    <property type="term" value="C:plasma membrane"/>
    <property type="evidence" value="ECO:0007669"/>
    <property type="project" value="UniProtKB-SubCell"/>
</dbReference>
<evidence type="ECO:0000256" key="10">
    <source>
        <dbReference type="ARBA" id="ARBA00023180"/>
    </source>
</evidence>
<dbReference type="Proteomes" id="UP001497497">
    <property type="component" value="Unassembled WGS sequence"/>
</dbReference>
<feature type="transmembrane region" description="Helical" evidence="14">
    <location>
        <begin position="277"/>
        <end position="304"/>
    </location>
</feature>
<keyword evidence="8" id="KW-0406">Ion transport</keyword>
<dbReference type="GO" id="GO:0015293">
    <property type="term" value="F:symporter activity"/>
    <property type="evidence" value="ECO:0007669"/>
    <property type="project" value="TreeGrafter"/>
</dbReference>
<comment type="caution">
    <text evidence="15">The sequence shown here is derived from an EMBL/GenBank/DDBJ whole genome shotgun (WGS) entry which is preliminary data.</text>
</comment>
<evidence type="ECO:0000313" key="16">
    <source>
        <dbReference type="Proteomes" id="UP001497497"/>
    </source>
</evidence>